<name>A0ACC6P2U1_9BURK</name>
<proteinExistence type="predicted"/>
<comment type="caution">
    <text evidence="1">The sequence shown here is derived from an EMBL/GenBank/DDBJ whole genome shotgun (WGS) entry which is preliminary data.</text>
</comment>
<dbReference type="EMBL" id="JAWDIE010000012">
    <property type="protein sequence ID" value="MEJ7138525.1"/>
    <property type="molecule type" value="Genomic_DNA"/>
</dbReference>
<organism evidence="1 2">
    <name type="scientific">Amphibiibacter pelophylacis</name>
    <dbReference type="NCBI Taxonomy" id="1799477"/>
    <lineage>
        <taxon>Bacteria</taxon>
        <taxon>Pseudomonadati</taxon>
        <taxon>Pseudomonadota</taxon>
        <taxon>Betaproteobacteria</taxon>
        <taxon>Burkholderiales</taxon>
        <taxon>Sphaerotilaceae</taxon>
        <taxon>Amphibiibacter</taxon>
    </lineage>
</organism>
<reference evidence="1" key="1">
    <citation type="submission" date="2023-10" db="EMBL/GenBank/DDBJ databases">
        <title>Amphibacter perezi, gen. nov., sp. nov. a novel taxa of the family Comamonadaceae, class Betaproteobacteria isolated from the skin microbiota of Pelophylax perezi from different populations.</title>
        <authorList>
            <person name="Costa S."/>
            <person name="Proenca D.N."/>
            <person name="Lopes I."/>
            <person name="Morais P.V."/>
        </authorList>
    </citation>
    <scope>NUCLEOTIDE SEQUENCE</scope>
    <source>
        <strain evidence="1">SL12-8</strain>
    </source>
</reference>
<accession>A0ACC6P2U1</accession>
<dbReference type="Proteomes" id="UP001364695">
    <property type="component" value="Unassembled WGS sequence"/>
</dbReference>
<evidence type="ECO:0000313" key="2">
    <source>
        <dbReference type="Proteomes" id="UP001364695"/>
    </source>
</evidence>
<protein>
    <submittedName>
        <fullName evidence="1">GntR family transcriptional regulator</fullName>
    </submittedName>
</protein>
<gene>
    <name evidence="1" type="ORF">RV045_08790</name>
</gene>
<sequence>MSDRFSASSVLLPSAPSASDPAPAEAVYLPLYQQIKALLVRSLQGQEWAPGQAIPAETELAARYKVSQGTVRKAIDELAAENLLVRRQGKGTFVATHDHEQTQFRFLRLRADGPEREGPRQRRYQRCEQLPAPASVAAHLGLAPGAGVLHIRRTLGAAGADAATAPVICEDIWLPAALFPGLTLERLLRHKGPLYAFFEREFNVRMTRARERLRAVAAGPDLGTLLGLDAHAPLLQVERLSLTYDGSPVELRLGHYDTREHHYWNRLD</sequence>
<evidence type="ECO:0000313" key="1">
    <source>
        <dbReference type="EMBL" id="MEJ7138525.1"/>
    </source>
</evidence>
<keyword evidence="2" id="KW-1185">Reference proteome</keyword>